<dbReference type="Proteomes" id="UP000533533">
    <property type="component" value="Unassembled WGS sequence"/>
</dbReference>
<dbReference type="Pfam" id="PF07883">
    <property type="entry name" value="Cupin_2"/>
    <property type="match status" value="1"/>
</dbReference>
<dbReference type="SMART" id="SM00530">
    <property type="entry name" value="HTH_XRE"/>
    <property type="match status" value="1"/>
</dbReference>
<protein>
    <submittedName>
        <fullName evidence="3">Transcriptional regulator with XRE-family HTH domain</fullName>
    </submittedName>
</protein>
<dbReference type="PANTHER" id="PTHR46797">
    <property type="entry name" value="HTH-TYPE TRANSCRIPTIONAL REGULATOR"/>
    <property type="match status" value="1"/>
</dbReference>
<evidence type="ECO:0000256" key="1">
    <source>
        <dbReference type="ARBA" id="ARBA00023125"/>
    </source>
</evidence>
<dbReference type="EMBL" id="JACHVZ010000006">
    <property type="protein sequence ID" value="MBB2928014.1"/>
    <property type="molecule type" value="Genomic_DNA"/>
</dbReference>
<dbReference type="InterPro" id="IPR013096">
    <property type="entry name" value="Cupin_2"/>
</dbReference>
<reference evidence="3 4" key="1">
    <citation type="submission" date="2020-08" db="EMBL/GenBank/DDBJ databases">
        <title>Genomic Encyclopedia of Type Strains, Phase IV (KMG-V): Genome sequencing to study the core and pangenomes of soil and plant-associated prokaryotes.</title>
        <authorList>
            <person name="Whitman W."/>
        </authorList>
    </citation>
    <scope>NUCLEOTIDE SEQUENCE [LARGE SCALE GENOMIC DNA]</scope>
    <source>
        <strain evidence="3 4">SRMrh-85</strain>
    </source>
</reference>
<name>A0ABR6FKQ3_9BURK</name>
<proteinExistence type="predicted"/>
<dbReference type="CDD" id="cd00093">
    <property type="entry name" value="HTH_XRE"/>
    <property type="match status" value="1"/>
</dbReference>
<evidence type="ECO:0000259" key="2">
    <source>
        <dbReference type="PROSITE" id="PS50943"/>
    </source>
</evidence>
<dbReference type="InterPro" id="IPR014710">
    <property type="entry name" value="RmlC-like_jellyroll"/>
</dbReference>
<dbReference type="RefSeq" id="WP_165822824.1">
    <property type="nucleotide sequence ID" value="NZ_JACHVZ010000006.1"/>
</dbReference>
<evidence type="ECO:0000313" key="3">
    <source>
        <dbReference type="EMBL" id="MBB2928014.1"/>
    </source>
</evidence>
<dbReference type="SUPFAM" id="SSF47413">
    <property type="entry name" value="lambda repressor-like DNA-binding domains"/>
    <property type="match status" value="1"/>
</dbReference>
<dbReference type="SUPFAM" id="SSF51182">
    <property type="entry name" value="RmlC-like cupins"/>
    <property type="match status" value="1"/>
</dbReference>
<keyword evidence="1" id="KW-0238">DNA-binding</keyword>
<dbReference type="Gene3D" id="1.10.260.40">
    <property type="entry name" value="lambda repressor-like DNA-binding domains"/>
    <property type="match status" value="1"/>
</dbReference>
<dbReference type="InterPro" id="IPR050807">
    <property type="entry name" value="TransReg_Diox_bact_type"/>
</dbReference>
<dbReference type="CDD" id="cd02209">
    <property type="entry name" value="cupin_XRE_C"/>
    <property type="match status" value="1"/>
</dbReference>
<sequence length="182" mass="19868">MSKFDTVLGTRIRILRQRQNKTLEKTALASGLSKGYLSQVERGRALPSLSALAGISSALGVAMGYFLGPEKGSVTRADHRTYFGLDDSGSLFARLTNIDGDNQMEAILVRMPPGQKRSEIATRASEQLIHVLSGEITLTLECRDFLLSKGDCAQYKSKVPHAWENSSQGEATILWIGTPKLL</sequence>
<dbReference type="PROSITE" id="PS50943">
    <property type="entry name" value="HTH_CROC1"/>
    <property type="match status" value="1"/>
</dbReference>
<dbReference type="InterPro" id="IPR010982">
    <property type="entry name" value="Lambda_DNA-bd_dom_sf"/>
</dbReference>
<organism evidence="3 4">
    <name type="scientific">Paraburkholderia silvatlantica</name>
    <dbReference type="NCBI Taxonomy" id="321895"/>
    <lineage>
        <taxon>Bacteria</taxon>
        <taxon>Pseudomonadati</taxon>
        <taxon>Pseudomonadota</taxon>
        <taxon>Betaproteobacteria</taxon>
        <taxon>Burkholderiales</taxon>
        <taxon>Burkholderiaceae</taxon>
        <taxon>Paraburkholderia</taxon>
    </lineage>
</organism>
<accession>A0ABR6FKQ3</accession>
<comment type="caution">
    <text evidence="3">The sequence shown here is derived from an EMBL/GenBank/DDBJ whole genome shotgun (WGS) entry which is preliminary data.</text>
</comment>
<dbReference type="Gene3D" id="2.60.120.10">
    <property type="entry name" value="Jelly Rolls"/>
    <property type="match status" value="1"/>
</dbReference>
<dbReference type="InterPro" id="IPR011051">
    <property type="entry name" value="RmlC_Cupin_sf"/>
</dbReference>
<feature type="domain" description="HTH cro/C1-type" evidence="2">
    <location>
        <begin position="12"/>
        <end position="66"/>
    </location>
</feature>
<dbReference type="Pfam" id="PF01381">
    <property type="entry name" value="HTH_3"/>
    <property type="match status" value="1"/>
</dbReference>
<dbReference type="PANTHER" id="PTHR46797:SF1">
    <property type="entry name" value="METHYLPHOSPHONATE SYNTHASE"/>
    <property type="match status" value="1"/>
</dbReference>
<dbReference type="InterPro" id="IPR001387">
    <property type="entry name" value="Cro/C1-type_HTH"/>
</dbReference>
<evidence type="ECO:0000313" key="4">
    <source>
        <dbReference type="Proteomes" id="UP000533533"/>
    </source>
</evidence>
<keyword evidence="4" id="KW-1185">Reference proteome</keyword>
<gene>
    <name evidence="3" type="ORF">FHX59_002435</name>
</gene>